<evidence type="ECO:0000256" key="2">
    <source>
        <dbReference type="SAM" id="SignalP"/>
    </source>
</evidence>
<evidence type="ECO:0000256" key="1">
    <source>
        <dbReference type="SAM" id="MobiDB-lite"/>
    </source>
</evidence>
<comment type="caution">
    <text evidence="3">The sequence shown here is derived from an EMBL/GenBank/DDBJ whole genome shotgun (WGS) entry which is preliminary data.</text>
</comment>
<dbReference type="AlphaFoldDB" id="A0AAN6XJX7"/>
<evidence type="ECO:0000313" key="3">
    <source>
        <dbReference type="EMBL" id="KAK4202158.1"/>
    </source>
</evidence>
<feature type="chain" id="PRO_5042856983" evidence="2">
    <location>
        <begin position="22"/>
        <end position="182"/>
    </location>
</feature>
<gene>
    <name evidence="3" type="ORF">QBC40DRAFT_338598</name>
</gene>
<feature type="signal peptide" evidence="2">
    <location>
        <begin position="1"/>
        <end position="21"/>
    </location>
</feature>
<evidence type="ECO:0000313" key="4">
    <source>
        <dbReference type="Proteomes" id="UP001303160"/>
    </source>
</evidence>
<dbReference type="Proteomes" id="UP001303160">
    <property type="component" value="Unassembled WGS sequence"/>
</dbReference>
<reference evidence="3" key="1">
    <citation type="journal article" date="2023" name="Mol. Phylogenet. Evol.">
        <title>Genome-scale phylogeny and comparative genomics of the fungal order Sordariales.</title>
        <authorList>
            <person name="Hensen N."/>
            <person name="Bonometti L."/>
            <person name="Westerberg I."/>
            <person name="Brannstrom I.O."/>
            <person name="Guillou S."/>
            <person name="Cros-Aarteil S."/>
            <person name="Calhoun S."/>
            <person name="Haridas S."/>
            <person name="Kuo A."/>
            <person name="Mondo S."/>
            <person name="Pangilinan J."/>
            <person name="Riley R."/>
            <person name="LaButti K."/>
            <person name="Andreopoulos B."/>
            <person name="Lipzen A."/>
            <person name="Chen C."/>
            <person name="Yan M."/>
            <person name="Daum C."/>
            <person name="Ng V."/>
            <person name="Clum A."/>
            <person name="Steindorff A."/>
            <person name="Ohm R.A."/>
            <person name="Martin F."/>
            <person name="Silar P."/>
            <person name="Natvig D.O."/>
            <person name="Lalanne C."/>
            <person name="Gautier V."/>
            <person name="Ament-Velasquez S.L."/>
            <person name="Kruys A."/>
            <person name="Hutchinson M.I."/>
            <person name="Powell A.J."/>
            <person name="Barry K."/>
            <person name="Miller A.N."/>
            <person name="Grigoriev I.V."/>
            <person name="Debuchy R."/>
            <person name="Gladieux P."/>
            <person name="Hiltunen Thoren M."/>
            <person name="Johannesson H."/>
        </authorList>
    </citation>
    <scope>NUCLEOTIDE SEQUENCE</scope>
    <source>
        <strain evidence="3">CBS 315.58</strain>
    </source>
</reference>
<feature type="region of interest" description="Disordered" evidence="1">
    <location>
        <begin position="137"/>
        <end position="156"/>
    </location>
</feature>
<accession>A0AAN6XJX7</accession>
<organism evidence="3 4">
    <name type="scientific">Triangularia verruculosa</name>
    <dbReference type="NCBI Taxonomy" id="2587418"/>
    <lineage>
        <taxon>Eukaryota</taxon>
        <taxon>Fungi</taxon>
        <taxon>Dikarya</taxon>
        <taxon>Ascomycota</taxon>
        <taxon>Pezizomycotina</taxon>
        <taxon>Sordariomycetes</taxon>
        <taxon>Sordariomycetidae</taxon>
        <taxon>Sordariales</taxon>
        <taxon>Podosporaceae</taxon>
        <taxon>Triangularia</taxon>
    </lineage>
</organism>
<proteinExistence type="predicted"/>
<dbReference type="EMBL" id="MU863900">
    <property type="protein sequence ID" value="KAK4202158.1"/>
    <property type="molecule type" value="Genomic_DNA"/>
</dbReference>
<reference evidence="3" key="2">
    <citation type="submission" date="2023-05" db="EMBL/GenBank/DDBJ databases">
        <authorList>
            <consortium name="Lawrence Berkeley National Laboratory"/>
            <person name="Steindorff A."/>
            <person name="Hensen N."/>
            <person name="Bonometti L."/>
            <person name="Westerberg I."/>
            <person name="Brannstrom I.O."/>
            <person name="Guillou S."/>
            <person name="Cros-Aarteil S."/>
            <person name="Calhoun S."/>
            <person name="Haridas S."/>
            <person name="Kuo A."/>
            <person name="Mondo S."/>
            <person name="Pangilinan J."/>
            <person name="Riley R."/>
            <person name="Labutti K."/>
            <person name="Andreopoulos B."/>
            <person name="Lipzen A."/>
            <person name="Chen C."/>
            <person name="Yanf M."/>
            <person name="Daum C."/>
            <person name="Ng V."/>
            <person name="Clum A."/>
            <person name="Ohm R."/>
            <person name="Martin F."/>
            <person name="Silar P."/>
            <person name="Natvig D."/>
            <person name="Lalanne C."/>
            <person name="Gautier V."/>
            <person name="Ament-Velasquez S.L."/>
            <person name="Kruys A."/>
            <person name="Hutchinson M.I."/>
            <person name="Powell A.J."/>
            <person name="Barry K."/>
            <person name="Miller A.N."/>
            <person name="Grigoriev I.V."/>
            <person name="Debuchy R."/>
            <person name="Gladieux P."/>
            <person name="Thoren M.H."/>
            <person name="Johannesson H."/>
        </authorList>
    </citation>
    <scope>NUCLEOTIDE SEQUENCE</scope>
    <source>
        <strain evidence="3">CBS 315.58</strain>
    </source>
</reference>
<protein>
    <submittedName>
        <fullName evidence="3">Uncharacterized protein</fullName>
    </submittedName>
</protein>
<keyword evidence="2" id="KW-0732">Signal</keyword>
<keyword evidence="4" id="KW-1185">Reference proteome</keyword>
<feature type="compositionally biased region" description="Polar residues" evidence="1">
    <location>
        <begin position="146"/>
        <end position="156"/>
    </location>
</feature>
<sequence>MFAAKLLRVAILVAALGRADNASVVTVGESTATVLAGGLANATQQLVQLTTVGLSTVTVFSNQQKPPQTTVTFTPGNSIAGLEVTMTPIPASQLSELTATVLVNTSAVANLTVSTANLTWSATTVDATASSVATGTSSLGASTATQPGPTTTNSTNQAAETSILVGRSLKAMAVGFLLALAL</sequence>
<name>A0AAN6XJX7_9PEZI</name>